<reference evidence="1 2" key="1">
    <citation type="submission" date="2023-06" db="EMBL/GenBank/DDBJ databases">
        <authorList>
            <person name="Zeman M."/>
            <person name="Kubasova T."/>
            <person name="Jahodarova E."/>
            <person name="Nykrynova M."/>
            <person name="Rychlik I."/>
        </authorList>
    </citation>
    <scope>NUCLEOTIDE SEQUENCE [LARGE SCALE GENOMIC DNA]</scope>
    <source>
        <strain evidence="1 2">ET4</strain>
    </source>
</reference>
<evidence type="ECO:0000313" key="1">
    <source>
        <dbReference type="EMBL" id="MDM8146697.1"/>
    </source>
</evidence>
<dbReference type="EMBL" id="JAUDCF010000043">
    <property type="protein sequence ID" value="MDM8146697.1"/>
    <property type="molecule type" value="Genomic_DNA"/>
</dbReference>
<keyword evidence="2" id="KW-1185">Reference proteome</keyword>
<accession>A0ABT7U839</accession>
<reference evidence="2" key="2">
    <citation type="submission" date="2023-07" db="EMBL/GenBank/DDBJ databases">
        <title>Identification and characterization of horizontal gene transfer across gut microbiota members of farm animals based on homology search.</title>
        <authorList>
            <person name="Schwarzerova J."/>
            <person name="Nykrynova M."/>
            <person name="Jureckova K."/>
            <person name="Cejkova D."/>
            <person name="Rychlik I."/>
        </authorList>
    </citation>
    <scope>NUCLEOTIDE SEQUENCE [LARGE SCALE GENOMIC DNA]</scope>
    <source>
        <strain evidence="2">ET4</strain>
    </source>
</reference>
<dbReference type="Proteomes" id="UP001228403">
    <property type="component" value="Unassembled WGS sequence"/>
</dbReference>
<proteinExistence type="predicted"/>
<dbReference type="Pfam" id="PF08011">
    <property type="entry name" value="PDDEXK_9"/>
    <property type="match status" value="1"/>
</dbReference>
<sequence>SDYIYIFEFKLDGTAEEALRQIEEKGYAREYAADSRKLYCIGAGFSSETGTIGDWAVKNN</sequence>
<evidence type="ECO:0000313" key="2">
    <source>
        <dbReference type="Proteomes" id="UP001228403"/>
    </source>
</evidence>
<name>A0ABT7U839_9BACE</name>
<protein>
    <submittedName>
        <fullName evidence="1">PD-(D/E)XK nuclease domain-containing protein</fullName>
    </submittedName>
</protein>
<dbReference type="InterPro" id="IPR012547">
    <property type="entry name" value="PDDEXK_9"/>
</dbReference>
<comment type="caution">
    <text evidence="1">The sequence shown here is derived from an EMBL/GenBank/DDBJ whole genome shotgun (WGS) entry which is preliminary data.</text>
</comment>
<feature type="non-terminal residue" evidence="1">
    <location>
        <position position="1"/>
    </location>
</feature>
<organism evidence="1 2">
    <name type="scientific">Bacteroides eggerthii</name>
    <dbReference type="NCBI Taxonomy" id="28111"/>
    <lineage>
        <taxon>Bacteria</taxon>
        <taxon>Pseudomonadati</taxon>
        <taxon>Bacteroidota</taxon>
        <taxon>Bacteroidia</taxon>
        <taxon>Bacteroidales</taxon>
        <taxon>Bacteroidaceae</taxon>
        <taxon>Bacteroides</taxon>
    </lineage>
</organism>
<gene>
    <name evidence="1" type="ORF">QUW02_12330</name>
</gene>